<dbReference type="EMBL" id="MU855336">
    <property type="protein sequence ID" value="KAK3906117.1"/>
    <property type="molecule type" value="Genomic_DNA"/>
</dbReference>
<name>A0AAN6MUY3_9PEZI</name>
<accession>A0AAN6MUY3</accession>
<reference evidence="2" key="1">
    <citation type="journal article" date="2023" name="Mol. Phylogenet. Evol.">
        <title>Genome-scale phylogeny and comparative genomics of the fungal order Sordariales.</title>
        <authorList>
            <person name="Hensen N."/>
            <person name="Bonometti L."/>
            <person name="Westerberg I."/>
            <person name="Brannstrom I.O."/>
            <person name="Guillou S."/>
            <person name="Cros-Aarteil S."/>
            <person name="Calhoun S."/>
            <person name="Haridas S."/>
            <person name="Kuo A."/>
            <person name="Mondo S."/>
            <person name="Pangilinan J."/>
            <person name="Riley R."/>
            <person name="LaButti K."/>
            <person name="Andreopoulos B."/>
            <person name="Lipzen A."/>
            <person name="Chen C."/>
            <person name="Yan M."/>
            <person name="Daum C."/>
            <person name="Ng V."/>
            <person name="Clum A."/>
            <person name="Steindorff A."/>
            <person name="Ohm R.A."/>
            <person name="Martin F."/>
            <person name="Silar P."/>
            <person name="Natvig D.O."/>
            <person name="Lalanne C."/>
            <person name="Gautier V."/>
            <person name="Ament-Velasquez S.L."/>
            <person name="Kruys A."/>
            <person name="Hutchinson M.I."/>
            <person name="Powell A.J."/>
            <person name="Barry K."/>
            <person name="Miller A.N."/>
            <person name="Grigoriev I.V."/>
            <person name="Debuchy R."/>
            <person name="Gladieux P."/>
            <person name="Hiltunen Thoren M."/>
            <person name="Johannesson H."/>
        </authorList>
    </citation>
    <scope>NUCLEOTIDE SEQUENCE</scope>
    <source>
        <strain evidence="2">CBS 103.79</strain>
    </source>
</reference>
<gene>
    <name evidence="2" type="ORF">C8A05DRAFT_30055</name>
</gene>
<feature type="chain" id="PRO_5042999971" evidence="1">
    <location>
        <begin position="20"/>
        <end position="186"/>
    </location>
</feature>
<organism evidence="2 3">
    <name type="scientific">Staphylotrichum tortipilum</name>
    <dbReference type="NCBI Taxonomy" id="2831512"/>
    <lineage>
        <taxon>Eukaryota</taxon>
        <taxon>Fungi</taxon>
        <taxon>Dikarya</taxon>
        <taxon>Ascomycota</taxon>
        <taxon>Pezizomycotina</taxon>
        <taxon>Sordariomycetes</taxon>
        <taxon>Sordariomycetidae</taxon>
        <taxon>Sordariales</taxon>
        <taxon>Chaetomiaceae</taxon>
        <taxon>Staphylotrichum</taxon>
    </lineage>
</organism>
<evidence type="ECO:0000256" key="1">
    <source>
        <dbReference type="SAM" id="SignalP"/>
    </source>
</evidence>
<feature type="signal peptide" evidence="1">
    <location>
        <begin position="1"/>
        <end position="19"/>
    </location>
</feature>
<keyword evidence="3" id="KW-1185">Reference proteome</keyword>
<protein>
    <submittedName>
        <fullName evidence="2">Uncharacterized protein</fullName>
    </submittedName>
</protein>
<sequence>MKLSTAVTLLVSIAAGVSANCHGDCKIRCNPSNYPGYCNVECIGHCMAWLCPGTPTEAYDNIPPNLYHKAWSQHGLLTEGERRVFLDCGDLLGRVIGCPDAATTDEIHESCALPPPDVVRANIPRATGGMLSTRTELYAEANDALHRSLSGAPGNPRKPTGAHAVSFSSWTQSHFSGFASTFTRAR</sequence>
<dbReference type="AlphaFoldDB" id="A0AAN6MUY3"/>
<comment type="caution">
    <text evidence="2">The sequence shown here is derived from an EMBL/GenBank/DDBJ whole genome shotgun (WGS) entry which is preliminary data.</text>
</comment>
<evidence type="ECO:0000313" key="3">
    <source>
        <dbReference type="Proteomes" id="UP001303889"/>
    </source>
</evidence>
<proteinExistence type="predicted"/>
<keyword evidence="1" id="KW-0732">Signal</keyword>
<dbReference type="Proteomes" id="UP001303889">
    <property type="component" value="Unassembled WGS sequence"/>
</dbReference>
<reference evidence="2" key="2">
    <citation type="submission" date="2023-05" db="EMBL/GenBank/DDBJ databases">
        <authorList>
            <consortium name="Lawrence Berkeley National Laboratory"/>
            <person name="Steindorff A."/>
            <person name="Hensen N."/>
            <person name="Bonometti L."/>
            <person name="Westerberg I."/>
            <person name="Brannstrom I.O."/>
            <person name="Guillou S."/>
            <person name="Cros-Aarteil S."/>
            <person name="Calhoun S."/>
            <person name="Haridas S."/>
            <person name="Kuo A."/>
            <person name="Mondo S."/>
            <person name="Pangilinan J."/>
            <person name="Riley R."/>
            <person name="Labutti K."/>
            <person name="Andreopoulos B."/>
            <person name="Lipzen A."/>
            <person name="Chen C."/>
            <person name="Yanf M."/>
            <person name="Daum C."/>
            <person name="Ng V."/>
            <person name="Clum A."/>
            <person name="Ohm R."/>
            <person name="Martin F."/>
            <person name="Silar P."/>
            <person name="Natvig D."/>
            <person name="Lalanne C."/>
            <person name="Gautier V."/>
            <person name="Ament-Velasquez S.L."/>
            <person name="Kruys A."/>
            <person name="Hutchinson M.I."/>
            <person name="Powell A.J."/>
            <person name="Barry K."/>
            <person name="Miller A.N."/>
            <person name="Grigoriev I.V."/>
            <person name="Debuchy R."/>
            <person name="Gladieux P."/>
            <person name="Thoren M.H."/>
            <person name="Johannesson H."/>
        </authorList>
    </citation>
    <scope>NUCLEOTIDE SEQUENCE</scope>
    <source>
        <strain evidence="2">CBS 103.79</strain>
    </source>
</reference>
<evidence type="ECO:0000313" key="2">
    <source>
        <dbReference type="EMBL" id="KAK3906117.1"/>
    </source>
</evidence>